<evidence type="ECO:0000313" key="5">
    <source>
        <dbReference type="Proteomes" id="UP000261560"/>
    </source>
</evidence>
<evidence type="ECO:0000256" key="1">
    <source>
        <dbReference type="ARBA" id="ARBA00005560"/>
    </source>
</evidence>
<evidence type="ECO:0000256" key="2">
    <source>
        <dbReference type="ARBA" id="ARBA00023125"/>
    </source>
</evidence>
<dbReference type="Ensembl" id="ENSOMET00000003839.1">
    <property type="protein sequence ID" value="ENSOMEP00000007596.1"/>
    <property type="gene ID" value="ENSOMEG00000008706.1"/>
</dbReference>
<keyword evidence="5" id="KW-1185">Reference proteome</keyword>
<dbReference type="SUPFAM" id="SSF55945">
    <property type="entry name" value="TATA-box binding protein-like"/>
    <property type="match status" value="1"/>
</dbReference>
<dbReference type="GeneTree" id="ENSGT01050000247488"/>
<dbReference type="InterPro" id="IPR000814">
    <property type="entry name" value="TBP"/>
</dbReference>
<dbReference type="InterPro" id="IPR012295">
    <property type="entry name" value="TBP_dom_sf"/>
</dbReference>
<evidence type="ECO:0000313" key="4">
    <source>
        <dbReference type="Ensembl" id="ENSOMEP00000007596.1"/>
    </source>
</evidence>
<dbReference type="Pfam" id="PF00352">
    <property type="entry name" value="TBP"/>
    <property type="match status" value="1"/>
</dbReference>
<keyword evidence="2" id="KW-0238">DNA-binding</keyword>
<comment type="similarity">
    <text evidence="1">Belongs to the TBP family.</text>
</comment>
<dbReference type="PaxDb" id="30732-ENSOMEP00000007596"/>
<keyword evidence="3" id="KW-0804">Transcription</keyword>
<reference evidence="4" key="2">
    <citation type="submission" date="2025-09" db="UniProtKB">
        <authorList>
            <consortium name="Ensembl"/>
        </authorList>
    </citation>
    <scope>IDENTIFICATION</scope>
</reference>
<dbReference type="AlphaFoldDB" id="A0A3B3BPQ6"/>
<evidence type="ECO:0000256" key="3">
    <source>
        <dbReference type="ARBA" id="ARBA00023163"/>
    </source>
</evidence>
<evidence type="ECO:0008006" key="6">
    <source>
        <dbReference type="Google" id="ProtNLM"/>
    </source>
</evidence>
<reference evidence="4" key="1">
    <citation type="submission" date="2025-08" db="UniProtKB">
        <authorList>
            <consortium name="Ensembl"/>
        </authorList>
    </citation>
    <scope>IDENTIFICATION</scope>
</reference>
<protein>
    <recommendedName>
        <fullName evidence="6">TATA box-binding protein-like 1</fullName>
    </recommendedName>
</protein>
<dbReference type="GO" id="GO:0003677">
    <property type="term" value="F:DNA binding"/>
    <property type="evidence" value="ECO:0007669"/>
    <property type="project" value="UniProtKB-KW"/>
</dbReference>
<sequence length="129" mass="14634">RVLVNPLTLQTVVVNIWCFPRTTENSCNQTSPKEGQALGLLMRIRRPRTTANIFRSGKMICTGATSMEECRQATRRHARILQKAGFPVRILNFRIINCVCTSAYCRLIKAPDISLSDQDVNVSVFFFLQ</sequence>
<proteinExistence type="inferred from homology"/>
<dbReference type="PANTHER" id="PTHR10126">
    <property type="entry name" value="TATA-BOX BINDING PROTEIN"/>
    <property type="match status" value="1"/>
</dbReference>
<dbReference type="STRING" id="30732.ENSOMEP00000007596"/>
<dbReference type="GO" id="GO:0006352">
    <property type="term" value="P:DNA-templated transcription initiation"/>
    <property type="evidence" value="ECO:0007669"/>
    <property type="project" value="InterPro"/>
</dbReference>
<dbReference type="PRINTS" id="PR00686">
    <property type="entry name" value="TIFACTORIID"/>
</dbReference>
<dbReference type="Proteomes" id="UP000261560">
    <property type="component" value="Unplaced"/>
</dbReference>
<dbReference type="Gene3D" id="3.30.310.10">
    <property type="entry name" value="TATA-Binding Protein"/>
    <property type="match status" value="2"/>
</dbReference>
<name>A0A3B3BPQ6_ORYME</name>
<accession>A0A3B3BPQ6</accession>
<organism evidence="4 5">
    <name type="scientific">Oryzias melastigma</name>
    <name type="common">Marine medaka</name>
    <dbReference type="NCBI Taxonomy" id="30732"/>
    <lineage>
        <taxon>Eukaryota</taxon>
        <taxon>Metazoa</taxon>
        <taxon>Chordata</taxon>
        <taxon>Craniata</taxon>
        <taxon>Vertebrata</taxon>
        <taxon>Euteleostomi</taxon>
        <taxon>Actinopterygii</taxon>
        <taxon>Neopterygii</taxon>
        <taxon>Teleostei</taxon>
        <taxon>Neoteleostei</taxon>
        <taxon>Acanthomorphata</taxon>
        <taxon>Ovalentaria</taxon>
        <taxon>Atherinomorphae</taxon>
        <taxon>Beloniformes</taxon>
        <taxon>Adrianichthyidae</taxon>
        <taxon>Oryziinae</taxon>
        <taxon>Oryzias</taxon>
    </lineage>
</organism>